<dbReference type="AlphaFoldDB" id="A0AAV5AP50"/>
<sequence>MLSKTLVVLSISLFALAVPLQERSVPTILADVAAVNSDLVTLNNDLKNLAAAGANGLAALQTDDNKLISDLEKSTADVQANGPLNEQDGQTVAAAVANAAGELISVLKEFDSTHGTFEQLNAVEPGLIASTEQGIEAIAELVQGFIGALDQVGPSDVVAAGAPLVTSVFLAFETAIATFQN</sequence>
<gene>
    <name evidence="2" type="ORF">Clacol_009549</name>
</gene>
<feature type="chain" id="PRO_5043506727" evidence="1">
    <location>
        <begin position="18"/>
        <end position="181"/>
    </location>
</feature>
<proteinExistence type="predicted"/>
<organism evidence="2 3">
    <name type="scientific">Clathrus columnatus</name>
    <dbReference type="NCBI Taxonomy" id="1419009"/>
    <lineage>
        <taxon>Eukaryota</taxon>
        <taxon>Fungi</taxon>
        <taxon>Dikarya</taxon>
        <taxon>Basidiomycota</taxon>
        <taxon>Agaricomycotina</taxon>
        <taxon>Agaricomycetes</taxon>
        <taxon>Phallomycetidae</taxon>
        <taxon>Phallales</taxon>
        <taxon>Clathraceae</taxon>
        <taxon>Clathrus</taxon>
    </lineage>
</organism>
<name>A0AAV5AP50_9AGAM</name>
<evidence type="ECO:0000313" key="3">
    <source>
        <dbReference type="Proteomes" id="UP001050691"/>
    </source>
</evidence>
<evidence type="ECO:0000256" key="1">
    <source>
        <dbReference type="SAM" id="SignalP"/>
    </source>
</evidence>
<dbReference type="InterPro" id="IPR021054">
    <property type="entry name" value="Cell_wall_mannoprotein_1"/>
</dbReference>
<dbReference type="Pfam" id="PF12296">
    <property type="entry name" value="HsbA"/>
    <property type="match status" value="1"/>
</dbReference>
<feature type="signal peptide" evidence="1">
    <location>
        <begin position="1"/>
        <end position="17"/>
    </location>
</feature>
<protein>
    <submittedName>
        <fullName evidence="2">Uncharacterized protein</fullName>
    </submittedName>
</protein>
<dbReference type="Proteomes" id="UP001050691">
    <property type="component" value="Unassembled WGS sequence"/>
</dbReference>
<reference evidence="2" key="1">
    <citation type="submission" date="2021-10" db="EMBL/GenBank/DDBJ databases">
        <title>De novo Genome Assembly of Clathrus columnatus (Basidiomycota, Fungi) Using Illumina and Nanopore Sequence Data.</title>
        <authorList>
            <person name="Ogiso-Tanaka E."/>
            <person name="Itagaki H."/>
            <person name="Hosoya T."/>
            <person name="Hosaka K."/>
        </authorList>
    </citation>
    <scope>NUCLEOTIDE SEQUENCE</scope>
    <source>
        <strain evidence="2">MO-923</strain>
    </source>
</reference>
<comment type="caution">
    <text evidence="2">The sequence shown here is derived from an EMBL/GenBank/DDBJ whole genome shotgun (WGS) entry which is preliminary data.</text>
</comment>
<keyword evidence="1" id="KW-0732">Signal</keyword>
<evidence type="ECO:0000313" key="2">
    <source>
        <dbReference type="EMBL" id="GJJ15273.1"/>
    </source>
</evidence>
<dbReference type="EMBL" id="BPWL01000011">
    <property type="protein sequence ID" value="GJJ15273.1"/>
    <property type="molecule type" value="Genomic_DNA"/>
</dbReference>
<accession>A0AAV5AP50</accession>
<keyword evidence="3" id="KW-1185">Reference proteome</keyword>